<dbReference type="Proteomes" id="UP000005466">
    <property type="component" value="Unassembled WGS sequence"/>
</dbReference>
<comment type="caution">
    <text evidence="1">The sequence shown here is derived from an EMBL/GenBank/DDBJ whole genome shotgun (WGS) entry which is preliminary data.</text>
</comment>
<protein>
    <submittedName>
        <fullName evidence="1">Surface antigen</fullName>
    </submittedName>
</protein>
<name>F3CHY2_PSESG</name>
<organism evidence="1 2">
    <name type="scientific">Pseudomonas savastanoi pv. glycinea str. race 4</name>
    <dbReference type="NCBI Taxonomy" id="875330"/>
    <lineage>
        <taxon>Bacteria</taxon>
        <taxon>Pseudomonadati</taxon>
        <taxon>Pseudomonadota</taxon>
        <taxon>Gammaproteobacteria</taxon>
        <taxon>Pseudomonadales</taxon>
        <taxon>Pseudomonadaceae</taxon>
        <taxon>Pseudomonas</taxon>
    </lineage>
</organism>
<evidence type="ECO:0000313" key="2">
    <source>
        <dbReference type="Proteomes" id="UP000005466"/>
    </source>
</evidence>
<proteinExistence type="predicted"/>
<dbReference type="HOGENOM" id="CLU_3177350_0_0_6"/>
<dbReference type="EMBL" id="ADWY01003278">
    <property type="protein sequence ID" value="EGH18874.1"/>
    <property type="molecule type" value="Genomic_DNA"/>
</dbReference>
<feature type="non-terminal residue" evidence="1">
    <location>
        <position position="48"/>
    </location>
</feature>
<evidence type="ECO:0000313" key="1">
    <source>
        <dbReference type="EMBL" id="EGH18874.1"/>
    </source>
</evidence>
<reference evidence="1 2" key="1">
    <citation type="journal article" date="2011" name="PLoS Pathog.">
        <title>Dynamic evolution of pathogenicity revealed by sequencing and comparative genomics of 19 Pseudomonas syringae isolates.</title>
        <authorList>
            <person name="Baltrus D.A."/>
            <person name="Nishimura M.T."/>
            <person name="Romanchuk A."/>
            <person name="Chang J.H."/>
            <person name="Mukhtar M.S."/>
            <person name="Cherkis K."/>
            <person name="Roach J."/>
            <person name="Grant S.R."/>
            <person name="Jones C.D."/>
            <person name="Dangl J.L."/>
        </authorList>
    </citation>
    <scope>NUCLEOTIDE SEQUENCE [LARGE SCALE GENOMIC DNA]</scope>
    <source>
        <strain evidence="2">race 4</strain>
    </source>
</reference>
<gene>
    <name evidence="1" type="ORF">Pgy4_38528</name>
</gene>
<sequence>MLTAGPEWHSKLPSGWERVISLKWQREEYWLGDDSGLSTLLMPGISYS</sequence>
<dbReference type="AlphaFoldDB" id="F3CHY2"/>
<accession>F3CHY2</accession>